<gene>
    <name evidence="7" type="ORF">H1D24_09240</name>
</gene>
<keyword evidence="2 5" id="KW-0812">Transmembrane</keyword>
<feature type="transmembrane region" description="Helical" evidence="5">
    <location>
        <begin position="161"/>
        <end position="183"/>
    </location>
</feature>
<feature type="transmembrane region" description="Helical" evidence="5">
    <location>
        <begin position="120"/>
        <end position="141"/>
    </location>
</feature>
<comment type="subcellular location">
    <subcellularLocation>
        <location evidence="1">Membrane</location>
        <topology evidence="1">Multi-pass membrane protein</topology>
    </subcellularLocation>
</comment>
<dbReference type="AlphaFoldDB" id="A0A7W0DJV6"/>
<evidence type="ECO:0000256" key="4">
    <source>
        <dbReference type="ARBA" id="ARBA00023136"/>
    </source>
</evidence>
<feature type="transmembrane region" description="Helical" evidence="5">
    <location>
        <begin position="6"/>
        <end position="24"/>
    </location>
</feature>
<reference evidence="7 8" key="1">
    <citation type="submission" date="2020-07" db="EMBL/GenBank/DDBJ databases">
        <title>Streptomyces isolated from Indian soil.</title>
        <authorList>
            <person name="Mandal S."/>
            <person name="Maiti P.K."/>
        </authorList>
    </citation>
    <scope>NUCLEOTIDE SEQUENCE [LARGE SCALE GENOMIC DNA]</scope>
    <source>
        <strain evidence="7 8">PSKA28</strain>
    </source>
</reference>
<evidence type="ECO:0000259" key="6">
    <source>
        <dbReference type="Pfam" id="PF07291"/>
    </source>
</evidence>
<dbReference type="InterPro" id="IPR009908">
    <property type="entry name" value="Methylamine_util_MauE"/>
</dbReference>
<evidence type="ECO:0000256" key="1">
    <source>
        <dbReference type="ARBA" id="ARBA00004141"/>
    </source>
</evidence>
<feature type="transmembrane region" description="Helical" evidence="5">
    <location>
        <begin position="44"/>
        <end position="65"/>
    </location>
</feature>
<name>A0A7W0DJV6_9ACTN</name>
<accession>A0A7W0DJV6</accession>
<organism evidence="7 8">
    <name type="scientific">Streptomyces himalayensis subsp. himalayensis</name>
    <dbReference type="NCBI Taxonomy" id="2756131"/>
    <lineage>
        <taxon>Bacteria</taxon>
        <taxon>Bacillati</taxon>
        <taxon>Actinomycetota</taxon>
        <taxon>Actinomycetes</taxon>
        <taxon>Kitasatosporales</taxon>
        <taxon>Streptomycetaceae</taxon>
        <taxon>Streptomyces</taxon>
        <taxon>Streptomyces himalayensis</taxon>
    </lineage>
</organism>
<feature type="transmembrane region" description="Helical" evidence="5">
    <location>
        <begin position="71"/>
        <end position="91"/>
    </location>
</feature>
<comment type="caution">
    <text evidence="7">The sequence shown here is derived from an EMBL/GenBank/DDBJ whole genome shotgun (WGS) entry which is preliminary data.</text>
</comment>
<proteinExistence type="predicted"/>
<keyword evidence="3 5" id="KW-1133">Transmembrane helix</keyword>
<dbReference type="GO" id="GO:0030416">
    <property type="term" value="P:methylamine metabolic process"/>
    <property type="evidence" value="ECO:0007669"/>
    <property type="project" value="InterPro"/>
</dbReference>
<protein>
    <recommendedName>
        <fullName evidence="6">Methylamine utilisation protein MauE domain-containing protein</fullName>
    </recommendedName>
</protein>
<dbReference type="Pfam" id="PF07291">
    <property type="entry name" value="MauE"/>
    <property type="match status" value="1"/>
</dbReference>
<evidence type="ECO:0000256" key="2">
    <source>
        <dbReference type="ARBA" id="ARBA00022692"/>
    </source>
</evidence>
<feature type="domain" description="Methylamine utilisation protein MauE" evidence="6">
    <location>
        <begin position="3"/>
        <end position="130"/>
    </location>
</feature>
<dbReference type="EMBL" id="JACEHE010000004">
    <property type="protein sequence ID" value="MBA2945988.1"/>
    <property type="molecule type" value="Genomic_DNA"/>
</dbReference>
<evidence type="ECO:0000313" key="8">
    <source>
        <dbReference type="Proteomes" id="UP000545761"/>
    </source>
</evidence>
<evidence type="ECO:0000256" key="3">
    <source>
        <dbReference type="ARBA" id="ARBA00022989"/>
    </source>
</evidence>
<dbReference type="GO" id="GO:0016020">
    <property type="term" value="C:membrane"/>
    <property type="evidence" value="ECO:0007669"/>
    <property type="project" value="UniProtKB-SubCell"/>
</dbReference>
<evidence type="ECO:0000256" key="5">
    <source>
        <dbReference type="SAM" id="Phobius"/>
    </source>
</evidence>
<keyword evidence="4 5" id="KW-0472">Membrane</keyword>
<dbReference type="Proteomes" id="UP000545761">
    <property type="component" value="Unassembled WGS sequence"/>
</dbReference>
<sequence length="320" mass="32600">MVPLVLAGLLGWTGAVKLFGRGTVRQAPKTALARMLRSSERTVLVLRTVGAAELVAAVGLLALPASVGSTAAAAPGVAAAALGAGFLGYLARARATAPESSCGCSAGDDAPITWRTFARAAAVLAGGAVSAACALGAAWMAEGSTGADGAAQPWWTVIQEQPFVSLGFLLLSSAVLVGLSADLDRWWRLPLRRFRLRLFGHPFNSAAAGGSAVPVAATVELLERSLAWQAASPVVRSGLVDHWAEDGWRILQFTGVYEESGEEGGAARPVAVLFALDATVSTDTTAEPAVRVAIVDADTGEAVAAELLSPAVRPALPLAG</sequence>
<evidence type="ECO:0000313" key="7">
    <source>
        <dbReference type="EMBL" id="MBA2945988.1"/>
    </source>
</evidence>